<organism evidence="1 2">
    <name type="scientific">Roseivivax lentus</name>
    <dbReference type="NCBI Taxonomy" id="633194"/>
    <lineage>
        <taxon>Bacteria</taxon>
        <taxon>Pseudomonadati</taxon>
        <taxon>Pseudomonadota</taxon>
        <taxon>Alphaproteobacteria</taxon>
        <taxon>Rhodobacterales</taxon>
        <taxon>Roseobacteraceae</taxon>
        <taxon>Roseivivax</taxon>
    </lineage>
</organism>
<dbReference type="EMBL" id="FTOQ01000003">
    <property type="protein sequence ID" value="SIS76073.1"/>
    <property type="molecule type" value="Genomic_DNA"/>
</dbReference>
<dbReference type="InterPro" id="IPR027266">
    <property type="entry name" value="TrmE/GcvT-like"/>
</dbReference>
<dbReference type="SUPFAM" id="SSF103025">
    <property type="entry name" value="Folate-binding domain"/>
    <property type="match status" value="1"/>
</dbReference>
<dbReference type="RefSeq" id="WP_076446553.1">
    <property type="nucleotide sequence ID" value="NZ_FTOQ01000003.1"/>
</dbReference>
<dbReference type="AlphaFoldDB" id="A0A1N7LQE1"/>
<dbReference type="OrthoDB" id="9814782at2"/>
<sequence length="186" mass="19808">MTELALSPDFAPGLLAESAAARVTLIAPVARFSLRCKPASRATLARVLDLPLPETIGHRAHARSREALRLGPDEWVLTALEGDAAGIAADCAAAYDAAPHSLVELSDREVTFAIDGPGACDLLSLSLPRDLDGIGVGQGRRTVFDGQGVVLWRDEAHSFRMDVWRSFAPHVASLLATGCRELALEM</sequence>
<evidence type="ECO:0000313" key="2">
    <source>
        <dbReference type="Proteomes" id="UP000186684"/>
    </source>
</evidence>
<keyword evidence="2" id="KW-1185">Reference proteome</keyword>
<accession>A0A1N7LQE1</accession>
<protein>
    <submittedName>
        <fullName evidence="1">Sarcosine oxidase subunit gamma</fullName>
    </submittedName>
</protein>
<dbReference type="STRING" id="633194.SAMN05421759_10369"/>
<reference evidence="2" key="1">
    <citation type="submission" date="2017-01" db="EMBL/GenBank/DDBJ databases">
        <authorList>
            <person name="Varghese N."/>
            <person name="Submissions S."/>
        </authorList>
    </citation>
    <scope>NUCLEOTIDE SEQUENCE [LARGE SCALE GENOMIC DNA]</scope>
    <source>
        <strain evidence="2">DSM 29430</strain>
    </source>
</reference>
<name>A0A1N7LQE1_9RHOB</name>
<proteinExistence type="predicted"/>
<gene>
    <name evidence="1" type="ORF">SAMN05421759_10369</name>
</gene>
<dbReference type="Proteomes" id="UP000186684">
    <property type="component" value="Unassembled WGS sequence"/>
</dbReference>
<dbReference type="Gene3D" id="3.30.70.1520">
    <property type="entry name" value="Heterotetrameric sarcosine oxidase"/>
    <property type="match status" value="1"/>
</dbReference>
<evidence type="ECO:0000313" key="1">
    <source>
        <dbReference type="EMBL" id="SIS76073.1"/>
    </source>
</evidence>
<dbReference type="Gene3D" id="3.30.1360.120">
    <property type="entry name" value="Probable tRNA modification gtpase trme, domain 1"/>
    <property type="match status" value="1"/>
</dbReference>